<dbReference type="PANTHER" id="PTHR34300">
    <property type="entry name" value="QUEUOSINE PRECURSOR TRANSPORTER-RELATED"/>
    <property type="match status" value="1"/>
</dbReference>
<organism evidence="2 3">
    <name type="scientific">Deinococcus petrolearius</name>
    <dbReference type="NCBI Taxonomy" id="1751295"/>
    <lineage>
        <taxon>Bacteria</taxon>
        <taxon>Thermotogati</taxon>
        <taxon>Deinococcota</taxon>
        <taxon>Deinococci</taxon>
        <taxon>Deinococcales</taxon>
        <taxon>Deinococcaceae</taxon>
        <taxon>Deinococcus</taxon>
    </lineage>
</organism>
<comment type="subcellular location">
    <subcellularLocation>
        <location evidence="1">Cell membrane</location>
        <topology evidence="1">Multi-pass membrane protein</topology>
    </subcellularLocation>
</comment>
<protein>
    <recommendedName>
        <fullName evidence="1">Probable queuosine precursor transporter</fullName>
        <shortName evidence="1">Q precursor transporter</shortName>
    </recommendedName>
</protein>
<feature type="transmembrane region" description="Helical" evidence="1">
    <location>
        <begin position="120"/>
        <end position="140"/>
    </location>
</feature>
<dbReference type="RefSeq" id="WP_380051265.1">
    <property type="nucleotide sequence ID" value="NZ_JBHSOH010000032.1"/>
</dbReference>
<keyword evidence="1" id="KW-0472">Membrane</keyword>
<reference evidence="3" key="1">
    <citation type="journal article" date="2019" name="Int. J. Syst. Evol. Microbiol.">
        <title>The Global Catalogue of Microorganisms (GCM) 10K type strain sequencing project: providing services to taxonomists for standard genome sequencing and annotation.</title>
        <authorList>
            <consortium name="The Broad Institute Genomics Platform"/>
            <consortium name="The Broad Institute Genome Sequencing Center for Infectious Disease"/>
            <person name="Wu L."/>
            <person name="Ma J."/>
        </authorList>
    </citation>
    <scope>NUCLEOTIDE SEQUENCE [LARGE SCALE GENOMIC DNA]</scope>
    <source>
        <strain evidence="3">CGMCC 1.15053</strain>
    </source>
</reference>
<keyword evidence="1" id="KW-1133">Transmembrane helix</keyword>
<feature type="transmembrane region" description="Helical" evidence="1">
    <location>
        <begin position="160"/>
        <end position="180"/>
    </location>
</feature>
<evidence type="ECO:0000313" key="3">
    <source>
        <dbReference type="Proteomes" id="UP001595979"/>
    </source>
</evidence>
<evidence type="ECO:0000256" key="1">
    <source>
        <dbReference type="HAMAP-Rule" id="MF_02088"/>
    </source>
</evidence>
<feature type="transmembrane region" description="Helical" evidence="1">
    <location>
        <begin position="16"/>
        <end position="34"/>
    </location>
</feature>
<dbReference type="EMBL" id="JBHSOH010000032">
    <property type="protein sequence ID" value="MFC5849810.1"/>
    <property type="molecule type" value="Genomic_DNA"/>
</dbReference>
<keyword evidence="1" id="KW-0813">Transport</keyword>
<dbReference type="NCBIfam" id="TIGR00697">
    <property type="entry name" value="queuosine precursor transporter"/>
    <property type="match status" value="1"/>
</dbReference>
<dbReference type="PANTHER" id="PTHR34300:SF2">
    <property type="entry name" value="QUEUOSINE PRECURSOR TRANSPORTER-RELATED"/>
    <property type="match status" value="1"/>
</dbReference>
<keyword evidence="1" id="KW-1003">Cell membrane</keyword>
<feature type="transmembrane region" description="Helical" evidence="1">
    <location>
        <begin position="54"/>
        <end position="73"/>
    </location>
</feature>
<feature type="transmembrane region" description="Helical" evidence="1">
    <location>
        <begin position="80"/>
        <end position="100"/>
    </location>
</feature>
<sequence length="235" mass="25430">MSRDPQADPAPPPRHLAAIQGMFAVVLVVSNIASSKLATVHLAGWAPTFDGGTFLFPLTYIFGDVLTEVYGYARSRRVIWFGLATNLFAALVLALVAVLPAAPDTDGGPFSTIFTFVPRIVLASTAAFFVGEFLNSYVLAKLKLATGGRWLWTRTIGSTLVGQGADTLVFSLIAFAGLLPPGQLWGLIAFNYVYKVALEILLTPVTYGVVGFLKRAEGRDAYDRHTNFNPFRLRG</sequence>
<proteinExistence type="inferred from homology"/>
<name>A0ABW1DNC3_9DEIO</name>
<dbReference type="InterPro" id="IPR003744">
    <property type="entry name" value="YhhQ"/>
</dbReference>
<comment type="function">
    <text evidence="1">Involved in the import of queuosine (Q) precursors, required for Q precursor salvage.</text>
</comment>
<gene>
    <name evidence="2" type="ORF">ACFPQ6_16015</name>
</gene>
<dbReference type="Proteomes" id="UP001595979">
    <property type="component" value="Unassembled WGS sequence"/>
</dbReference>
<feature type="transmembrane region" description="Helical" evidence="1">
    <location>
        <begin position="192"/>
        <end position="213"/>
    </location>
</feature>
<comment type="similarity">
    <text evidence="1">Belongs to the vitamin uptake transporter (VUT/ECF) (TC 2.A.88) family. Q precursor transporter subfamily.</text>
</comment>
<dbReference type="Pfam" id="PF02592">
    <property type="entry name" value="Vut_1"/>
    <property type="match status" value="1"/>
</dbReference>
<keyword evidence="3" id="KW-1185">Reference proteome</keyword>
<evidence type="ECO:0000313" key="2">
    <source>
        <dbReference type="EMBL" id="MFC5849810.1"/>
    </source>
</evidence>
<keyword evidence="1" id="KW-0812">Transmembrane</keyword>
<comment type="caution">
    <text evidence="2">The sequence shown here is derived from an EMBL/GenBank/DDBJ whole genome shotgun (WGS) entry which is preliminary data.</text>
</comment>
<dbReference type="HAMAP" id="MF_02088">
    <property type="entry name" value="Q_prec_transport"/>
    <property type="match status" value="1"/>
</dbReference>
<accession>A0ABW1DNC3</accession>